<feature type="transmembrane region" description="Helical" evidence="8">
    <location>
        <begin position="115"/>
        <end position="135"/>
    </location>
</feature>
<feature type="transmembrane region" description="Helical" evidence="8">
    <location>
        <begin position="89"/>
        <end position="108"/>
    </location>
</feature>
<feature type="transmembrane region" description="Helical" evidence="8">
    <location>
        <begin position="5"/>
        <end position="27"/>
    </location>
</feature>
<sequence>MRPRVLTIGAVILLIVMLAAVSIGPVLTPPAHVFSALASIFSGAGTASDALVTGIRLPRVLIAALIGGALAVSGAAMQAVFRNPLAEPGITGVGAGAACFAVLAIVTGMSAIHPLLLPIGAFLGALAATFVVQLVGGRRIGTSSATLLLVGIALNSFLGALIAAIIANAPNAEDARSAVFWLNGDLSGRTMDDVGLVVVPILLGVGVVLLHARELNLLSLGEATAQSSGVPVRRVTHVVLAFAALATAGAVATTGVISFVGLVVPHLIRLVAGANHRFLLPASFIFGAVFLIVADTVARMLFSPVVLQTGVITSLIGAPFLLILVTRRRAIA</sequence>
<keyword evidence="6 8" id="KW-1133">Transmembrane helix</keyword>
<dbReference type="PANTHER" id="PTHR30472:SF25">
    <property type="entry name" value="ABC TRANSPORTER PERMEASE PROTEIN MJ0876-RELATED"/>
    <property type="match status" value="1"/>
</dbReference>
<comment type="caution">
    <text evidence="9">The sequence shown here is derived from an EMBL/GenBank/DDBJ whole genome shotgun (WGS) entry which is preliminary data.</text>
</comment>
<evidence type="ECO:0000256" key="3">
    <source>
        <dbReference type="ARBA" id="ARBA00022448"/>
    </source>
</evidence>
<dbReference type="EMBL" id="JAUSQX010000001">
    <property type="protein sequence ID" value="MDP9805989.1"/>
    <property type="molecule type" value="Genomic_DNA"/>
</dbReference>
<gene>
    <name evidence="9" type="ORF">J2S70_000571</name>
</gene>
<evidence type="ECO:0000313" key="9">
    <source>
        <dbReference type="EMBL" id="MDP9805989.1"/>
    </source>
</evidence>
<feature type="transmembrane region" description="Helical" evidence="8">
    <location>
        <begin position="306"/>
        <end position="325"/>
    </location>
</feature>
<keyword evidence="3" id="KW-0813">Transport</keyword>
<feature type="transmembrane region" description="Helical" evidence="8">
    <location>
        <begin position="276"/>
        <end position="294"/>
    </location>
</feature>
<feature type="transmembrane region" description="Helical" evidence="8">
    <location>
        <begin position="238"/>
        <end position="264"/>
    </location>
</feature>
<dbReference type="InterPro" id="IPR000522">
    <property type="entry name" value="ABC_transptr_permease_BtuC"/>
</dbReference>
<organism evidence="9 10">
    <name type="scientific">Trueperella bonasi</name>
    <dbReference type="NCBI Taxonomy" id="312286"/>
    <lineage>
        <taxon>Bacteria</taxon>
        <taxon>Bacillati</taxon>
        <taxon>Actinomycetota</taxon>
        <taxon>Actinomycetes</taxon>
        <taxon>Actinomycetales</taxon>
        <taxon>Actinomycetaceae</taxon>
        <taxon>Trueperella</taxon>
    </lineage>
</organism>
<feature type="transmembrane region" description="Helical" evidence="8">
    <location>
        <begin position="147"/>
        <end position="167"/>
    </location>
</feature>
<keyword evidence="7 8" id="KW-0472">Membrane</keyword>
<dbReference type="Pfam" id="PF01032">
    <property type="entry name" value="FecCD"/>
    <property type="match status" value="1"/>
</dbReference>
<proteinExistence type="inferred from homology"/>
<dbReference type="InterPro" id="IPR037294">
    <property type="entry name" value="ABC_BtuC-like"/>
</dbReference>
<feature type="transmembrane region" description="Helical" evidence="8">
    <location>
        <begin position="194"/>
        <end position="212"/>
    </location>
</feature>
<name>A0ABT9NF25_9ACTO</name>
<comment type="similarity">
    <text evidence="2">Belongs to the binding-protein-dependent transport system permease family. FecCD subfamily.</text>
</comment>
<dbReference type="Proteomes" id="UP001243212">
    <property type="component" value="Unassembled WGS sequence"/>
</dbReference>
<dbReference type="Gene3D" id="1.10.3470.10">
    <property type="entry name" value="ABC transporter involved in vitamin B12 uptake, BtuC"/>
    <property type="match status" value="1"/>
</dbReference>
<dbReference type="CDD" id="cd06550">
    <property type="entry name" value="TM_ABC_iron-siderophores_like"/>
    <property type="match status" value="1"/>
</dbReference>
<dbReference type="SUPFAM" id="SSF81345">
    <property type="entry name" value="ABC transporter involved in vitamin B12 uptake, BtuC"/>
    <property type="match status" value="1"/>
</dbReference>
<evidence type="ECO:0000256" key="2">
    <source>
        <dbReference type="ARBA" id="ARBA00007935"/>
    </source>
</evidence>
<dbReference type="RefSeq" id="WP_307682236.1">
    <property type="nucleotide sequence ID" value="NZ_JAUSQX010000001.1"/>
</dbReference>
<evidence type="ECO:0000256" key="1">
    <source>
        <dbReference type="ARBA" id="ARBA00004651"/>
    </source>
</evidence>
<reference evidence="9 10" key="1">
    <citation type="submission" date="2023-07" db="EMBL/GenBank/DDBJ databases">
        <title>Sequencing the genomes of 1000 actinobacteria strains.</title>
        <authorList>
            <person name="Klenk H.-P."/>
        </authorList>
    </citation>
    <scope>NUCLEOTIDE SEQUENCE [LARGE SCALE GENOMIC DNA]</scope>
    <source>
        <strain evidence="9 10">DSM 17163</strain>
    </source>
</reference>
<evidence type="ECO:0000313" key="10">
    <source>
        <dbReference type="Proteomes" id="UP001243212"/>
    </source>
</evidence>
<accession>A0ABT9NF25</accession>
<keyword evidence="10" id="KW-1185">Reference proteome</keyword>
<evidence type="ECO:0000256" key="5">
    <source>
        <dbReference type="ARBA" id="ARBA00022692"/>
    </source>
</evidence>
<evidence type="ECO:0000256" key="4">
    <source>
        <dbReference type="ARBA" id="ARBA00022475"/>
    </source>
</evidence>
<dbReference type="PANTHER" id="PTHR30472">
    <property type="entry name" value="FERRIC ENTEROBACTIN TRANSPORT SYSTEM PERMEASE PROTEIN"/>
    <property type="match status" value="1"/>
</dbReference>
<evidence type="ECO:0000256" key="8">
    <source>
        <dbReference type="SAM" id="Phobius"/>
    </source>
</evidence>
<evidence type="ECO:0000256" key="6">
    <source>
        <dbReference type="ARBA" id="ARBA00022989"/>
    </source>
</evidence>
<feature type="transmembrane region" description="Helical" evidence="8">
    <location>
        <begin position="60"/>
        <end position="77"/>
    </location>
</feature>
<keyword evidence="5 8" id="KW-0812">Transmembrane</keyword>
<evidence type="ECO:0000256" key="7">
    <source>
        <dbReference type="ARBA" id="ARBA00023136"/>
    </source>
</evidence>
<feature type="transmembrane region" description="Helical" evidence="8">
    <location>
        <begin position="33"/>
        <end position="53"/>
    </location>
</feature>
<comment type="subcellular location">
    <subcellularLocation>
        <location evidence="1">Cell membrane</location>
        <topology evidence="1">Multi-pass membrane protein</topology>
    </subcellularLocation>
</comment>
<keyword evidence="4" id="KW-1003">Cell membrane</keyword>
<protein>
    <submittedName>
        <fullName evidence="9">Iron complex transport system permease protein</fullName>
    </submittedName>
</protein>